<reference evidence="4 5" key="1">
    <citation type="submission" date="2024-01" db="EMBL/GenBank/DDBJ databases">
        <title>A telomere-to-telomere, gap-free genome of sweet tea (Lithocarpus litseifolius).</title>
        <authorList>
            <person name="Zhou J."/>
        </authorList>
    </citation>
    <scope>NUCLEOTIDE SEQUENCE [LARGE SCALE GENOMIC DNA]</scope>
    <source>
        <strain evidence="4">Zhou-2022a</strain>
        <tissue evidence="4">Leaf</tissue>
    </source>
</reference>
<organism evidence="4 5">
    <name type="scientific">Lithocarpus litseifolius</name>
    <dbReference type="NCBI Taxonomy" id="425828"/>
    <lineage>
        <taxon>Eukaryota</taxon>
        <taxon>Viridiplantae</taxon>
        <taxon>Streptophyta</taxon>
        <taxon>Embryophyta</taxon>
        <taxon>Tracheophyta</taxon>
        <taxon>Spermatophyta</taxon>
        <taxon>Magnoliopsida</taxon>
        <taxon>eudicotyledons</taxon>
        <taxon>Gunneridae</taxon>
        <taxon>Pentapetalae</taxon>
        <taxon>rosids</taxon>
        <taxon>fabids</taxon>
        <taxon>Fagales</taxon>
        <taxon>Fagaceae</taxon>
        <taxon>Lithocarpus</taxon>
    </lineage>
</organism>
<accession>A0AAW2BH48</accession>
<comment type="caution">
    <text evidence="4">The sequence shown here is derived from an EMBL/GenBank/DDBJ whole genome shotgun (WGS) entry which is preliminary data.</text>
</comment>
<keyword evidence="1" id="KW-0479">Metal-binding</keyword>
<evidence type="ECO:0000256" key="2">
    <source>
        <dbReference type="SAM" id="MobiDB-lite"/>
    </source>
</evidence>
<dbReference type="InterPro" id="IPR040256">
    <property type="entry name" value="At4g02000-like"/>
</dbReference>
<dbReference type="EMBL" id="JAZDWU010000011">
    <property type="protein sequence ID" value="KAK9985266.1"/>
    <property type="molecule type" value="Genomic_DNA"/>
</dbReference>
<dbReference type="GO" id="GO:0003676">
    <property type="term" value="F:nucleic acid binding"/>
    <property type="evidence" value="ECO:0007669"/>
    <property type="project" value="InterPro"/>
</dbReference>
<sequence length="657" mass="72798">MSFFYRSSEEEDELGRSVKKFKESRGARQFVPPRTLVSYKDSLVGDIPGAYEQTFRYEKIWDDGEDSDTDIEPLVEGMAEVKLSKATKARIRAPWSKALIVKVFGRTVGFSYLTFKLNAIWNPTAKMDCVNLGKDYYLIKFSSSEDYDKVLCGGPWFIGEHFLAIKPWEPYFKASEAKLNSIVVWVRFPELPIEVYDLEVLKEIGSVIGSVLRVDSYTATSSRGSYARLCIQIDMGKPLITSIKVGRLIQRVMYEGITTLCFCCGRLGHKQEICPYSVRKMEKNREENVETMSQGSQEDSQLDPNYGPWVLLTRKKTSVRNGRARIPMKPDVGKVDNSKGKLVIAENGWDNMNDDTPQVSLEEDMPVEKAASTREILLQQPHVMAIPEGKSEGNKLPSQVKITHSFHNDGTRGKAPVISNPKSFKNLGVRGSKALKRQLSNTLHRASSSKHSQSSLDGDTEMGSEPNASNRVGDLVQGKKHSSGERDHNADPSGSDRNVGMVRGGDEQGLEKPVSDHSIKHQRGRSSNRSSSVGANSQSMVEIPNGHPPGVLGGCRDVEQAMKAIRSTTLRRIGVAHSGEEAGRFQGDGFNAHGQSSNAKANSDSYSNPSLRHASVLQGGYDGNLEILDDMEAELDNLQGPVEETRVEYDRCGYDES</sequence>
<feature type="domain" description="CCHC-type" evidence="3">
    <location>
        <begin position="261"/>
        <end position="275"/>
    </location>
</feature>
<evidence type="ECO:0000256" key="1">
    <source>
        <dbReference type="PROSITE-ProRule" id="PRU00047"/>
    </source>
</evidence>
<dbReference type="PANTHER" id="PTHR31286">
    <property type="entry name" value="GLYCINE-RICH CELL WALL STRUCTURAL PROTEIN 1.8-LIKE"/>
    <property type="match status" value="1"/>
</dbReference>
<evidence type="ECO:0000313" key="4">
    <source>
        <dbReference type="EMBL" id="KAK9985266.1"/>
    </source>
</evidence>
<feature type="region of interest" description="Disordered" evidence="2">
    <location>
        <begin position="405"/>
        <end position="552"/>
    </location>
</feature>
<dbReference type="PANTHER" id="PTHR31286:SF99">
    <property type="entry name" value="DUF4283 DOMAIN-CONTAINING PROTEIN"/>
    <property type="match status" value="1"/>
</dbReference>
<proteinExistence type="predicted"/>
<feature type="compositionally biased region" description="Low complexity" evidence="2">
    <location>
        <begin position="527"/>
        <end position="539"/>
    </location>
</feature>
<dbReference type="InterPro" id="IPR025558">
    <property type="entry name" value="DUF4283"/>
</dbReference>
<dbReference type="InterPro" id="IPR001878">
    <property type="entry name" value="Znf_CCHC"/>
</dbReference>
<feature type="compositionally biased region" description="Polar residues" evidence="2">
    <location>
        <begin position="593"/>
        <end position="610"/>
    </location>
</feature>
<feature type="compositionally biased region" description="Basic and acidic residues" evidence="2">
    <location>
        <begin position="504"/>
        <end position="519"/>
    </location>
</feature>
<dbReference type="PROSITE" id="PS50158">
    <property type="entry name" value="ZF_CCHC"/>
    <property type="match status" value="1"/>
</dbReference>
<evidence type="ECO:0000259" key="3">
    <source>
        <dbReference type="PROSITE" id="PS50158"/>
    </source>
</evidence>
<dbReference type="GO" id="GO:0008270">
    <property type="term" value="F:zinc ion binding"/>
    <property type="evidence" value="ECO:0007669"/>
    <property type="project" value="UniProtKB-KW"/>
</dbReference>
<name>A0AAW2BH48_9ROSI</name>
<protein>
    <recommendedName>
        <fullName evidence="3">CCHC-type domain-containing protein</fullName>
    </recommendedName>
</protein>
<feature type="region of interest" description="Disordered" evidence="2">
    <location>
        <begin position="584"/>
        <end position="614"/>
    </location>
</feature>
<dbReference type="Proteomes" id="UP001459277">
    <property type="component" value="Unassembled WGS sequence"/>
</dbReference>
<keyword evidence="5" id="KW-1185">Reference proteome</keyword>
<keyword evidence="1" id="KW-0863">Zinc-finger</keyword>
<dbReference type="Pfam" id="PF14111">
    <property type="entry name" value="DUF4283"/>
    <property type="match status" value="1"/>
</dbReference>
<gene>
    <name evidence="4" type="ORF">SO802_030217</name>
</gene>
<keyword evidence="1" id="KW-0862">Zinc</keyword>
<dbReference type="AlphaFoldDB" id="A0AAW2BH48"/>
<evidence type="ECO:0000313" key="5">
    <source>
        <dbReference type="Proteomes" id="UP001459277"/>
    </source>
</evidence>